<keyword evidence="3" id="KW-0560">Oxidoreductase</keyword>
<dbReference type="SUPFAM" id="SSF51395">
    <property type="entry name" value="FMN-linked oxidoreductases"/>
    <property type="match status" value="1"/>
</dbReference>
<evidence type="ECO:0000256" key="7">
    <source>
        <dbReference type="ARBA" id="ARBA00032722"/>
    </source>
</evidence>
<evidence type="ECO:0000256" key="6">
    <source>
        <dbReference type="ARBA" id="ARBA00030119"/>
    </source>
</evidence>
<evidence type="ECO:0000256" key="9">
    <source>
        <dbReference type="ARBA" id="ARBA00048792"/>
    </source>
</evidence>
<dbReference type="PROSITE" id="PS51379">
    <property type="entry name" value="4FE4S_FER_2"/>
    <property type="match status" value="2"/>
</dbReference>
<dbReference type="Gene3D" id="3.20.20.70">
    <property type="entry name" value="Aldolase class I"/>
    <property type="match status" value="1"/>
</dbReference>
<evidence type="ECO:0000313" key="15">
    <source>
        <dbReference type="Proteomes" id="UP000199110"/>
    </source>
</evidence>
<comment type="function">
    <text evidence="10">Involved in pyrimidine base degradation. Catalyzes physiologically the reduction of uracil to 5,6-dihydrouracil (DHU) by using NADH as a specific cosubstrate. It also catalyzes the reverse reaction and the reduction of thymine to 5,6-dihydrothymine (DHT).</text>
</comment>
<keyword evidence="4" id="KW-0408">Iron</keyword>
<dbReference type="Proteomes" id="UP000199110">
    <property type="component" value="Unassembled WGS sequence"/>
</dbReference>
<dbReference type="PROSITE" id="PS00198">
    <property type="entry name" value="4FE4S_FER_1"/>
    <property type="match status" value="1"/>
</dbReference>
<organism evidence="14 15">
    <name type="scientific">Jannaschia pohangensis</name>
    <dbReference type="NCBI Taxonomy" id="390807"/>
    <lineage>
        <taxon>Bacteria</taxon>
        <taxon>Pseudomonadati</taxon>
        <taxon>Pseudomonadota</taxon>
        <taxon>Alphaproteobacteria</taxon>
        <taxon>Rhodobacterales</taxon>
        <taxon>Roseobacteraceae</taxon>
        <taxon>Jannaschia</taxon>
    </lineage>
</organism>
<sequence length="434" mass="46881">MADLTSTFVGIKSPNPFWLASAPPTDKEYNVRRAFKAGWGGVVWKTLGAEGPPVVNVNGPRYGAIYGADRRLLGLNNIELITDRPLQTNLDEIKSVKRDFPDRAMVVSIMVPCEEDAWRAILPRVEETGADGIELNFGCPHGMSERGMGAAVGQVPEYIEMVTRWCKQYTRMPVIVKLTPNITDVRKPAAAAKRGGADAVSLINTINSITSVNLDTMSPEPSIDGKGSHGGYCGPAVKPIALSMVSEIARDPETHGMPISGIGGVTTWRDAAEFMSLGAGNVQVCTAVMTYGFKIVDEMTAGLSRWMDEKGYRSVDEVVGRAVPNVTDWQYLNLNYVAKARISQDDCIKCGRCYAACEDTSHQAISMSADRTFEVIDAECVACNLCVDVCPVENCITMERLAPGTVDARTGKVVEAEPADWTTHPNNPGAVAAE</sequence>
<dbReference type="FunFam" id="3.20.20.70:FF:000027">
    <property type="entry name" value="Dihydropyrimidine dehydrogenase [NADP(+)]"/>
    <property type="match status" value="1"/>
</dbReference>
<dbReference type="Pfam" id="PF14697">
    <property type="entry name" value="Fer4_21"/>
    <property type="match status" value="1"/>
</dbReference>
<accession>A0A1I3JC22</accession>
<evidence type="ECO:0000256" key="4">
    <source>
        <dbReference type="ARBA" id="ARBA00023004"/>
    </source>
</evidence>
<evidence type="ECO:0000256" key="12">
    <source>
        <dbReference type="ARBA" id="ARBA00049728"/>
    </source>
</evidence>
<dbReference type="STRING" id="390807.SAMN04488095_1271"/>
<name>A0A1I3JC22_9RHOB</name>
<dbReference type="EC" id="1.3.1.1" evidence="12"/>
<dbReference type="NCBIfam" id="NF006183">
    <property type="entry name" value="PRK08318.1"/>
    <property type="match status" value="1"/>
</dbReference>
<dbReference type="AlphaFoldDB" id="A0A1I3JC22"/>
<dbReference type="OrthoDB" id="9794954at2"/>
<dbReference type="GO" id="GO:0046872">
    <property type="term" value="F:metal ion binding"/>
    <property type="evidence" value="ECO:0007669"/>
    <property type="project" value="UniProtKB-KW"/>
</dbReference>
<dbReference type="Pfam" id="PF01180">
    <property type="entry name" value="DHO_dh"/>
    <property type="match status" value="1"/>
</dbReference>
<dbReference type="PANTHER" id="PTHR43073:SF2">
    <property type="entry name" value="DIHYDROPYRIMIDINE DEHYDROGENASE [NADP(+)]"/>
    <property type="match status" value="1"/>
</dbReference>
<dbReference type="CDD" id="cd02940">
    <property type="entry name" value="DHPD_FMN"/>
    <property type="match status" value="1"/>
</dbReference>
<protein>
    <recommendedName>
        <fullName evidence="12">dihydrouracil dehydrogenase (NAD(+))</fullName>
        <ecNumber evidence="12">1.3.1.1</ecNumber>
    </recommendedName>
    <alternativeName>
        <fullName evidence="7">Dihydrothymine dehydrogenase</fullName>
    </alternativeName>
    <alternativeName>
        <fullName evidence="6">Dihydrouracil dehydrogenase</fullName>
    </alternativeName>
</protein>
<keyword evidence="5" id="KW-0411">Iron-sulfur</keyword>
<comment type="catalytic activity">
    <reaction evidence="8">
        <text>5,6-dihydrothymine + NAD(+) = thymine + NADH + H(+)</text>
        <dbReference type="Rhea" id="RHEA:28791"/>
        <dbReference type="ChEBI" id="CHEBI:15378"/>
        <dbReference type="ChEBI" id="CHEBI:17821"/>
        <dbReference type="ChEBI" id="CHEBI:27468"/>
        <dbReference type="ChEBI" id="CHEBI:57540"/>
        <dbReference type="ChEBI" id="CHEBI:57945"/>
        <dbReference type="EC" id="1.3.1.1"/>
    </reaction>
</comment>
<comment type="similarity">
    <text evidence="1">Belongs to the dihydropyrimidine dehydrogenase family.</text>
</comment>
<proteinExistence type="inferred from homology"/>
<evidence type="ECO:0000259" key="13">
    <source>
        <dbReference type="PROSITE" id="PS51379"/>
    </source>
</evidence>
<dbReference type="InterPro" id="IPR017900">
    <property type="entry name" value="4Fe4S_Fe_S_CS"/>
</dbReference>
<reference evidence="14 15" key="1">
    <citation type="submission" date="2016-10" db="EMBL/GenBank/DDBJ databases">
        <authorList>
            <person name="de Groot N.N."/>
        </authorList>
    </citation>
    <scope>NUCLEOTIDE SEQUENCE [LARGE SCALE GENOMIC DNA]</scope>
    <source>
        <strain evidence="14 15">DSM 19073</strain>
    </source>
</reference>
<evidence type="ECO:0000256" key="3">
    <source>
        <dbReference type="ARBA" id="ARBA00023002"/>
    </source>
</evidence>
<dbReference type="InterPro" id="IPR017896">
    <property type="entry name" value="4Fe4S_Fe-S-bd"/>
</dbReference>
<evidence type="ECO:0000256" key="1">
    <source>
        <dbReference type="ARBA" id="ARBA00010804"/>
    </source>
</evidence>
<comment type="catalytic activity">
    <reaction evidence="9">
        <text>5,6-dihydrouracil + NAD(+) = uracil + NADH + H(+)</text>
        <dbReference type="Rhea" id="RHEA:20189"/>
        <dbReference type="ChEBI" id="CHEBI:15378"/>
        <dbReference type="ChEBI" id="CHEBI:15901"/>
        <dbReference type="ChEBI" id="CHEBI:17568"/>
        <dbReference type="ChEBI" id="CHEBI:57540"/>
        <dbReference type="ChEBI" id="CHEBI:57945"/>
        <dbReference type="EC" id="1.3.1.1"/>
    </reaction>
</comment>
<dbReference type="EMBL" id="FORA01000001">
    <property type="protein sequence ID" value="SFI57495.1"/>
    <property type="molecule type" value="Genomic_DNA"/>
</dbReference>
<dbReference type="RefSeq" id="WP_092778133.1">
    <property type="nucleotide sequence ID" value="NZ_FORA01000001.1"/>
</dbReference>
<feature type="domain" description="4Fe-4S ferredoxin-type" evidence="13">
    <location>
        <begin position="371"/>
        <end position="401"/>
    </location>
</feature>
<dbReference type="Gene3D" id="3.30.70.20">
    <property type="match status" value="1"/>
</dbReference>
<dbReference type="GO" id="GO:0005737">
    <property type="term" value="C:cytoplasm"/>
    <property type="evidence" value="ECO:0007669"/>
    <property type="project" value="InterPro"/>
</dbReference>
<dbReference type="SUPFAM" id="SSF54862">
    <property type="entry name" value="4Fe-4S ferredoxins"/>
    <property type="match status" value="1"/>
</dbReference>
<comment type="subunit">
    <text evidence="11">Heterotetramer of 2 PreA and 2 PreT subunits.</text>
</comment>
<dbReference type="InterPro" id="IPR013785">
    <property type="entry name" value="Aldolase_TIM"/>
</dbReference>
<dbReference type="GO" id="GO:0051536">
    <property type="term" value="F:iron-sulfur cluster binding"/>
    <property type="evidence" value="ECO:0007669"/>
    <property type="project" value="UniProtKB-KW"/>
</dbReference>
<evidence type="ECO:0000256" key="11">
    <source>
        <dbReference type="ARBA" id="ARBA00049714"/>
    </source>
</evidence>
<gene>
    <name evidence="14" type="ORF">SAMN04488095_1271</name>
</gene>
<evidence type="ECO:0000256" key="5">
    <source>
        <dbReference type="ARBA" id="ARBA00023014"/>
    </source>
</evidence>
<evidence type="ECO:0000256" key="10">
    <source>
        <dbReference type="ARBA" id="ARBA00049578"/>
    </source>
</evidence>
<evidence type="ECO:0000313" key="14">
    <source>
        <dbReference type="EMBL" id="SFI57495.1"/>
    </source>
</evidence>
<feature type="domain" description="4Fe-4S ferredoxin-type" evidence="13">
    <location>
        <begin position="338"/>
        <end position="370"/>
    </location>
</feature>
<dbReference type="PANTHER" id="PTHR43073">
    <property type="entry name" value="DIHYDROPYRIMIDINE DEHYDROGENASE [NADP(+)]"/>
    <property type="match status" value="1"/>
</dbReference>
<evidence type="ECO:0000256" key="8">
    <source>
        <dbReference type="ARBA" id="ARBA00047685"/>
    </source>
</evidence>
<keyword evidence="2" id="KW-0479">Metal-binding</keyword>
<evidence type="ECO:0000256" key="2">
    <source>
        <dbReference type="ARBA" id="ARBA00022723"/>
    </source>
</evidence>
<dbReference type="InterPro" id="IPR005720">
    <property type="entry name" value="Dihydroorotate_DH_cat"/>
</dbReference>
<dbReference type="GO" id="GO:0004159">
    <property type="term" value="F:dihydropyrimidine dehydrogenase (NAD+) activity"/>
    <property type="evidence" value="ECO:0007669"/>
    <property type="project" value="UniProtKB-EC"/>
</dbReference>
<keyword evidence="15" id="KW-1185">Reference proteome</keyword>